<proteinExistence type="predicted"/>
<gene>
    <name evidence="1" type="ORF">VNO78_23110</name>
</gene>
<protein>
    <submittedName>
        <fullName evidence="1">Uncharacterized protein</fullName>
    </submittedName>
</protein>
<dbReference type="Proteomes" id="UP001386955">
    <property type="component" value="Unassembled WGS sequence"/>
</dbReference>
<evidence type="ECO:0000313" key="2">
    <source>
        <dbReference type="Proteomes" id="UP001386955"/>
    </source>
</evidence>
<keyword evidence="2" id="KW-1185">Reference proteome</keyword>
<dbReference type="EMBL" id="JAYMYS010000006">
    <property type="protein sequence ID" value="KAK7388296.1"/>
    <property type="molecule type" value="Genomic_DNA"/>
</dbReference>
<evidence type="ECO:0000313" key="1">
    <source>
        <dbReference type="EMBL" id="KAK7388296.1"/>
    </source>
</evidence>
<accession>A0AAN9S3F0</accession>
<dbReference type="AlphaFoldDB" id="A0AAN9S3F0"/>
<sequence length="133" mass="15320">MNDVEAQALKYYFPLGSDSESRTPIPMYFEDERDQKGEWWENWERLSKMRPGEKHKGCDFCSQFHFQLGSCVSIYGCFHKHHKIDNKIVNCADLDIEQGTFVALTLDGALELPNLYKNSNAYEALHTHDTAGV</sequence>
<comment type="caution">
    <text evidence="1">The sequence shown here is derived from an EMBL/GenBank/DDBJ whole genome shotgun (WGS) entry which is preliminary data.</text>
</comment>
<name>A0AAN9S3F0_PSOTE</name>
<organism evidence="1 2">
    <name type="scientific">Psophocarpus tetragonolobus</name>
    <name type="common">Winged bean</name>
    <name type="synonym">Dolichos tetragonolobus</name>
    <dbReference type="NCBI Taxonomy" id="3891"/>
    <lineage>
        <taxon>Eukaryota</taxon>
        <taxon>Viridiplantae</taxon>
        <taxon>Streptophyta</taxon>
        <taxon>Embryophyta</taxon>
        <taxon>Tracheophyta</taxon>
        <taxon>Spermatophyta</taxon>
        <taxon>Magnoliopsida</taxon>
        <taxon>eudicotyledons</taxon>
        <taxon>Gunneridae</taxon>
        <taxon>Pentapetalae</taxon>
        <taxon>rosids</taxon>
        <taxon>fabids</taxon>
        <taxon>Fabales</taxon>
        <taxon>Fabaceae</taxon>
        <taxon>Papilionoideae</taxon>
        <taxon>50 kb inversion clade</taxon>
        <taxon>NPAAA clade</taxon>
        <taxon>indigoferoid/millettioid clade</taxon>
        <taxon>Phaseoleae</taxon>
        <taxon>Psophocarpus</taxon>
    </lineage>
</organism>
<reference evidence="1 2" key="1">
    <citation type="submission" date="2024-01" db="EMBL/GenBank/DDBJ databases">
        <title>The genomes of 5 underutilized Papilionoideae crops provide insights into root nodulation and disease resistanc.</title>
        <authorList>
            <person name="Jiang F."/>
        </authorList>
    </citation>
    <scope>NUCLEOTIDE SEQUENCE [LARGE SCALE GENOMIC DNA]</scope>
    <source>
        <strain evidence="1">DUOXIRENSHENG_FW03</strain>
        <tissue evidence="1">Leaves</tissue>
    </source>
</reference>